<dbReference type="EMBL" id="LR586016">
    <property type="protein sequence ID" value="VIP05535.1"/>
    <property type="molecule type" value="Genomic_DNA"/>
</dbReference>
<organism evidence="1">
    <name type="scientific">Tuwongella immobilis</name>
    <dbReference type="NCBI Taxonomy" id="692036"/>
    <lineage>
        <taxon>Bacteria</taxon>
        <taxon>Pseudomonadati</taxon>
        <taxon>Planctomycetota</taxon>
        <taxon>Planctomycetia</taxon>
        <taxon>Gemmatales</taxon>
        <taxon>Gemmataceae</taxon>
        <taxon>Tuwongella</taxon>
    </lineage>
</organism>
<dbReference type="RefSeq" id="WP_162660599.1">
    <property type="nucleotide sequence ID" value="NZ_LR593887.1"/>
</dbReference>
<sequence>MTESLPESDPRFPSGRWVGFFLQKQLPGKHQMELLLTFANGRIRGEGRDLVGEFTINGIYELADGTCRWMKHYLGKHSVHYRGFNEGKGIWGTWQLETMGERWTGGFHIWPEGMAAPDGSTLAESIEEPVDAEEAFVVNELRRSANG</sequence>
<gene>
    <name evidence="1" type="ORF">GMBLW1_36580</name>
</gene>
<proteinExistence type="predicted"/>
<evidence type="ECO:0000313" key="2">
    <source>
        <dbReference type="Proteomes" id="UP000464378"/>
    </source>
</evidence>
<accession>A0A6C2YXN4</accession>
<dbReference type="InParanoid" id="A0A6C2YXN4"/>
<evidence type="ECO:0000313" key="1">
    <source>
        <dbReference type="EMBL" id="VIP05535.1"/>
    </source>
</evidence>
<name>A0A6C2YXN4_9BACT</name>
<dbReference type="AlphaFoldDB" id="A0A6C2YXN4"/>
<reference evidence="1" key="1">
    <citation type="submission" date="2019-04" db="EMBL/GenBank/DDBJ databases">
        <authorList>
            <consortium name="Science for Life Laboratories"/>
        </authorList>
    </citation>
    <scope>NUCLEOTIDE SEQUENCE</scope>
    <source>
        <strain evidence="1">MBLW1</strain>
    </source>
</reference>
<protein>
    <submittedName>
        <fullName evidence="1">Uncharacterized protein</fullName>
    </submittedName>
</protein>
<keyword evidence="2" id="KW-1185">Reference proteome</keyword>
<dbReference type="EMBL" id="LR593887">
    <property type="protein sequence ID" value="VTS08426.1"/>
    <property type="molecule type" value="Genomic_DNA"/>
</dbReference>
<dbReference type="KEGG" id="tim:GMBLW1_36580"/>
<dbReference type="Proteomes" id="UP000464378">
    <property type="component" value="Chromosome"/>
</dbReference>